<dbReference type="Gene3D" id="3.30.1490.20">
    <property type="entry name" value="ATP-grasp fold, A domain"/>
    <property type="match status" value="1"/>
</dbReference>
<dbReference type="SUPFAM" id="SSF56059">
    <property type="entry name" value="Glutathione synthetase ATP-binding domain-like"/>
    <property type="match status" value="1"/>
</dbReference>
<dbReference type="PANTHER" id="PTHR42793:SF1">
    <property type="entry name" value="PEPTIDYL-LYSINE N-ACETYLTRANSFERASE PATZ"/>
    <property type="match status" value="1"/>
</dbReference>
<dbReference type="Pfam" id="PF13607">
    <property type="entry name" value="Succ_CoA_lig"/>
    <property type="match status" value="1"/>
</dbReference>
<dbReference type="Pfam" id="PF19045">
    <property type="entry name" value="Ligase_CoA_2"/>
    <property type="match status" value="1"/>
</dbReference>
<dbReference type="Pfam" id="PF13549">
    <property type="entry name" value="ATP-grasp_5"/>
    <property type="match status" value="1"/>
</dbReference>
<dbReference type="SUPFAM" id="SSF52210">
    <property type="entry name" value="Succinyl-CoA synthetase domains"/>
    <property type="match status" value="2"/>
</dbReference>
<dbReference type="SMART" id="SM00881">
    <property type="entry name" value="CoA_binding"/>
    <property type="match status" value="1"/>
</dbReference>
<sequence>MTTLDADRLQEFFRPKSVALVGATDKSGWSTSTYNNLLQHGFAGDVHLVNPKTSVVHGVETHRSLSDIPGPVDLAYVMTPIEVVPRVLEEGAARGVRNYVILTAGYGEVGGEGLVREQEISDIARRHDLTVLGPNGNGFINAADSVTPYGLPIPPPLIGGSVGVVLQSGALASNVLAFAQARNIGISLLVSMGNETAMAVTDVMNALVDSPTTKVIALFLESIRHPEEFAEIARRALAAGKPIVALKIGRSVKASRTAQAHTGALVGDDKTVDAAFRQLGVIRVGSLEDLMVTAGMLAETGPLPGNRIGVVTPSGGASEIISDRAEDEGLELPEFSEATTAALREVLPPFATPNNPLDVTGYVLLDRQLMSKSLEVVAADPGVDAIMLLQDMPRVTPDFDLAVENYRHTGEVVRSSAKPVVIVGNVLVDVNETGRALREATSYPQIAGGIEHGMTALGHAVRWSQTYRRHLAGPDAPVSVELTLPDGLPPRTGSWTERHAAAFLSANGIPMVPSRVATSPDEAARLAEEVGFPVVLKAAADDLEHKSDLGGVELGLGDAESVRSAAQRIADALAKAGHDGSTTVVQPMRSGGTELLVGVVRDPSWGLTLAVATGGVWVEILGDSQLRLLPVSDAEARRAVESLRSIEILRGARGQAPADVDALAAVVARVGAVAVALGDELESLEVNPLLVSGDRIEALDALITWRS</sequence>
<dbReference type="InterPro" id="IPR013815">
    <property type="entry name" value="ATP_grasp_subdomain_1"/>
</dbReference>
<dbReference type="InterPro" id="IPR032875">
    <property type="entry name" value="Succ_CoA_lig_flav_dom"/>
</dbReference>
<dbReference type="SUPFAM" id="SSF51735">
    <property type="entry name" value="NAD(P)-binding Rossmann-fold domains"/>
    <property type="match status" value="1"/>
</dbReference>
<dbReference type="Gene3D" id="3.40.50.261">
    <property type="entry name" value="Succinyl-CoA synthetase domains"/>
    <property type="match status" value="2"/>
</dbReference>
<dbReference type="InterPro" id="IPR036291">
    <property type="entry name" value="NAD(P)-bd_dom_sf"/>
</dbReference>
<accession>A0A543A657</accession>
<dbReference type="Gene3D" id="3.40.50.720">
    <property type="entry name" value="NAD(P)-binding Rossmann-like Domain"/>
    <property type="match status" value="1"/>
</dbReference>
<dbReference type="Gene3D" id="3.30.470.20">
    <property type="entry name" value="ATP-grasp fold, B domain"/>
    <property type="match status" value="1"/>
</dbReference>
<dbReference type="RefSeq" id="WP_141780019.1">
    <property type="nucleotide sequence ID" value="NZ_VFOV01000001.1"/>
</dbReference>
<feature type="domain" description="ATP-grasp" evidence="2">
    <location>
        <begin position="501"/>
        <end position="704"/>
    </location>
</feature>
<dbReference type="AlphaFoldDB" id="A0A543A657"/>
<dbReference type="Pfam" id="PF13380">
    <property type="entry name" value="CoA_binding_2"/>
    <property type="match status" value="1"/>
</dbReference>
<keyword evidence="4" id="KW-1185">Reference proteome</keyword>
<dbReference type="InterPro" id="IPR011761">
    <property type="entry name" value="ATP-grasp"/>
</dbReference>
<gene>
    <name evidence="3" type="ORF">FB381_1865</name>
</gene>
<proteinExistence type="predicted"/>
<dbReference type="InterPro" id="IPR003781">
    <property type="entry name" value="CoA-bd"/>
</dbReference>
<dbReference type="Proteomes" id="UP000320209">
    <property type="component" value="Unassembled WGS sequence"/>
</dbReference>
<dbReference type="EMBL" id="VFOV01000001">
    <property type="protein sequence ID" value="TQL67976.1"/>
    <property type="molecule type" value="Genomic_DNA"/>
</dbReference>
<keyword evidence="1" id="KW-0067">ATP-binding</keyword>
<evidence type="ECO:0000259" key="2">
    <source>
        <dbReference type="PROSITE" id="PS50975"/>
    </source>
</evidence>
<dbReference type="InterPro" id="IPR043938">
    <property type="entry name" value="Ligase_CoA_dom"/>
</dbReference>
<dbReference type="GO" id="GO:0005524">
    <property type="term" value="F:ATP binding"/>
    <property type="evidence" value="ECO:0007669"/>
    <property type="project" value="UniProtKB-UniRule"/>
</dbReference>
<reference evidence="3 4" key="1">
    <citation type="submission" date="2019-06" db="EMBL/GenBank/DDBJ databases">
        <title>Sequencing the genomes of 1000 actinobacteria strains.</title>
        <authorList>
            <person name="Klenk H.-P."/>
        </authorList>
    </citation>
    <scope>NUCLEOTIDE SEQUENCE [LARGE SCALE GENOMIC DNA]</scope>
    <source>
        <strain evidence="3 4">DSM 25218</strain>
    </source>
</reference>
<dbReference type="PROSITE" id="PS50975">
    <property type="entry name" value="ATP_GRASP"/>
    <property type="match status" value="1"/>
</dbReference>
<evidence type="ECO:0000256" key="1">
    <source>
        <dbReference type="PROSITE-ProRule" id="PRU00409"/>
    </source>
</evidence>
<name>A0A543A657_9ACTN</name>
<organism evidence="3 4">
    <name type="scientific">Nocardioides albertanoniae</name>
    <dbReference type="NCBI Taxonomy" id="1175486"/>
    <lineage>
        <taxon>Bacteria</taxon>
        <taxon>Bacillati</taxon>
        <taxon>Actinomycetota</taxon>
        <taxon>Actinomycetes</taxon>
        <taxon>Propionibacteriales</taxon>
        <taxon>Nocardioidaceae</taxon>
        <taxon>Nocardioides</taxon>
    </lineage>
</organism>
<dbReference type="GO" id="GO:0043758">
    <property type="term" value="F:acetate-CoA ligase (ADP-forming) activity"/>
    <property type="evidence" value="ECO:0007669"/>
    <property type="project" value="InterPro"/>
</dbReference>
<protein>
    <submittedName>
        <fullName evidence="3">Acyl-CoA synthetase (NDP forming)</fullName>
    </submittedName>
</protein>
<dbReference type="OrthoDB" id="190266at2"/>
<dbReference type="GO" id="GO:0046872">
    <property type="term" value="F:metal ion binding"/>
    <property type="evidence" value="ECO:0007669"/>
    <property type="project" value="InterPro"/>
</dbReference>
<evidence type="ECO:0000313" key="3">
    <source>
        <dbReference type="EMBL" id="TQL67976.1"/>
    </source>
</evidence>
<dbReference type="PANTHER" id="PTHR42793">
    <property type="entry name" value="COA BINDING DOMAIN CONTAINING PROTEIN"/>
    <property type="match status" value="1"/>
</dbReference>
<keyword evidence="1" id="KW-0547">Nucleotide-binding</keyword>
<evidence type="ECO:0000313" key="4">
    <source>
        <dbReference type="Proteomes" id="UP000320209"/>
    </source>
</evidence>
<comment type="caution">
    <text evidence="3">The sequence shown here is derived from an EMBL/GenBank/DDBJ whole genome shotgun (WGS) entry which is preliminary data.</text>
</comment>
<dbReference type="InterPro" id="IPR016102">
    <property type="entry name" value="Succinyl-CoA_synth-like"/>
</dbReference>